<name>A0A9X3AWB1_9GAMM</name>
<dbReference type="PROSITE" id="PS50110">
    <property type="entry name" value="RESPONSE_REGULATORY"/>
    <property type="match status" value="1"/>
</dbReference>
<evidence type="ECO:0000313" key="8">
    <source>
        <dbReference type="Proteomes" id="UP001155546"/>
    </source>
</evidence>
<dbReference type="RefSeq" id="WP_261299872.1">
    <property type="nucleotide sequence ID" value="NZ_JAMTCD010000035.1"/>
</dbReference>
<dbReference type="GO" id="GO:0006355">
    <property type="term" value="P:regulation of DNA-templated transcription"/>
    <property type="evidence" value="ECO:0007669"/>
    <property type="project" value="InterPro"/>
</dbReference>
<proteinExistence type="predicted"/>
<keyword evidence="3" id="KW-0804">Transcription</keyword>
<keyword evidence="4" id="KW-0597">Phosphoprotein</keyword>
<evidence type="ECO:0000313" key="7">
    <source>
        <dbReference type="EMBL" id="MCT7943550.1"/>
    </source>
</evidence>
<comment type="caution">
    <text evidence="7">The sequence shown here is derived from an EMBL/GenBank/DDBJ whole genome shotgun (WGS) entry which is preliminary data.</text>
</comment>
<dbReference type="Gene3D" id="3.40.50.2300">
    <property type="match status" value="1"/>
</dbReference>
<protein>
    <submittedName>
        <fullName evidence="7">Response regulator</fullName>
    </submittedName>
</protein>
<evidence type="ECO:0000256" key="1">
    <source>
        <dbReference type="ARBA" id="ARBA00023015"/>
    </source>
</evidence>
<dbReference type="SUPFAM" id="SSF46894">
    <property type="entry name" value="C-terminal effector domain of the bipartite response regulators"/>
    <property type="match status" value="1"/>
</dbReference>
<reference evidence="7" key="1">
    <citation type="journal article" date="2023" name="Int. J. Syst. Evol. Microbiol.">
        <title>&lt;i&gt;Shewanella septentrionalis&lt;/i&gt; sp. nov. and &lt;i&gt;Shewanella holmiensis&lt;/i&gt; sp. nov., isolated from Baltic Sea water and sediments.</title>
        <authorList>
            <person name="Martin-Rodriguez A.J."/>
            <person name="Thorell K."/>
            <person name="Joffre E."/>
            <person name="Jensie-Markopoulos S."/>
            <person name="Moore E.R.B."/>
            <person name="Sjoling A."/>
        </authorList>
    </citation>
    <scope>NUCLEOTIDE SEQUENCE</scope>
    <source>
        <strain evidence="7">SP1S2-7</strain>
    </source>
</reference>
<dbReference type="InterPro" id="IPR001789">
    <property type="entry name" value="Sig_transdc_resp-reg_receiver"/>
</dbReference>
<gene>
    <name evidence="7" type="ORF">NE535_17480</name>
</gene>
<feature type="domain" description="HTH luxR-type" evidence="5">
    <location>
        <begin position="134"/>
        <end position="199"/>
    </location>
</feature>
<dbReference type="CDD" id="cd06170">
    <property type="entry name" value="LuxR_C_like"/>
    <property type="match status" value="1"/>
</dbReference>
<evidence type="ECO:0000256" key="2">
    <source>
        <dbReference type="ARBA" id="ARBA00023125"/>
    </source>
</evidence>
<dbReference type="Gene3D" id="1.10.10.10">
    <property type="entry name" value="Winged helix-like DNA-binding domain superfamily/Winged helix DNA-binding domain"/>
    <property type="match status" value="1"/>
</dbReference>
<dbReference type="GO" id="GO:0000160">
    <property type="term" value="P:phosphorelay signal transduction system"/>
    <property type="evidence" value="ECO:0007669"/>
    <property type="project" value="InterPro"/>
</dbReference>
<dbReference type="SMART" id="SM00421">
    <property type="entry name" value="HTH_LUXR"/>
    <property type="match status" value="1"/>
</dbReference>
<evidence type="ECO:0000259" key="5">
    <source>
        <dbReference type="PROSITE" id="PS50043"/>
    </source>
</evidence>
<organism evidence="7 8">
    <name type="scientific">Shewanella holmiensis</name>
    <dbReference type="NCBI Taxonomy" id="2952222"/>
    <lineage>
        <taxon>Bacteria</taxon>
        <taxon>Pseudomonadati</taxon>
        <taxon>Pseudomonadota</taxon>
        <taxon>Gammaproteobacteria</taxon>
        <taxon>Alteromonadales</taxon>
        <taxon>Shewanellaceae</taxon>
        <taxon>Shewanella</taxon>
    </lineage>
</organism>
<sequence length="203" mass="22670">MQHQAKSPVYLVDDDEAIIDSISYLMDGYHYHIISFNSGHQFLNSVDLTMPGCVILDARMPGLTGPEVQQLLNDARSPLAVIFLTGHGDVPMAVDAFKNGAFDFFQKPVQGLLLSQAISKGLDYSNEQYWKLSNLKLIETLTDREIQIFHLIIAGNTNKQMSNTLCIAVRTIEVHRSKLMEKLTVNNLAELMKLAPLVEHASN</sequence>
<dbReference type="PRINTS" id="PR00038">
    <property type="entry name" value="HTHLUXR"/>
</dbReference>
<dbReference type="AlphaFoldDB" id="A0A9X3AWB1"/>
<evidence type="ECO:0000256" key="4">
    <source>
        <dbReference type="PROSITE-ProRule" id="PRU00169"/>
    </source>
</evidence>
<evidence type="ECO:0000259" key="6">
    <source>
        <dbReference type="PROSITE" id="PS50110"/>
    </source>
</evidence>
<dbReference type="Proteomes" id="UP001155546">
    <property type="component" value="Unassembled WGS sequence"/>
</dbReference>
<dbReference type="EMBL" id="JAMTCD010000035">
    <property type="protein sequence ID" value="MCT7943550.1"/>
    <property type="molecule type" value="Genomic_DNA"/>
</dbReference>
<dbReference type="InterPro" id="IPR011006">
    <property type="entry name" value="CheY-like_superfamily"/>
</dbReference>
<dbReference type="InterPro" id="IPR016032">
    <property type="entry name" value="Sig_transdc_resp-reg_C-effctor"/>
</dbReference>
<dbReference type="PANTHER" id="PTHR44688">
    <property type="entry name" value="DNA-BINDING TRANSCRIPTIONAL ACTIVATOR DEVR_DOSR"/>
    <property type="match status" value="1"/>
</dbReference>
<feature type="domain" description="Response regulatory" evidence="6">
    <location>
        <begin position="8"/>
        <end position="122"/>
    </location>
</feature>
<evidence type="ECO:0000256" key="3">
    <source>
        <dbReference type="ARBA" id="ARBA00023163"/>
    </source>
</evidence>
<dbReference type="CDD" id="cd17537">
    <property type="entry name" value="REC_FixJ"/>
    <property type="match status" value="1"/>
</dbReference>
<keyword evidence="2" id="KW-0238">DNA-binding</keyword>
<dbReference type="InterPro" id="IPR000792">
    <property type="entry name" value="Tscrpt_reg_LuxR_C"/>
</dbReference>
<dbReference type="SMART" id="SM00448">
    <property type="entry name" value="REC"/>
    <property type="match status" value="1"/>
</dbReference>
<keyword evidence="8" id="KW-1185">Reference proteome</keyword>
<keyword evidence="1" id="KW-0805">Transcription regulation</keyword>
<dbReference type="GO" id="GO:0003677">
    <property type="term" value="F:DNA binding"/>
    <property type="evidence" value="ECO:0007669"/>
    <property type="project" value="UniProtKB-KW"/>
</dbReference>
<dbReference type="PANTHER" id="PTHR44688:SF16">
    <property type="entry name" value="DNA-BINDING TRANSCRIPTIONAL ACTIVATOR DEVR_DOSR"/>
    <property type="match status" value="1"/>
</dbReference>
<dbReference type="PROSITE" id="PS50043">
    <property type="entry name" value="HTH_LUXR_2"/>
    <property type="match status" value="1"/>
</dbReference>
<dbReference type="InterPro" id="IPR036388">
    <property type="entry name" value="WH-like_DNA-bd_sf"/>
</dbReference>
<dbReference type="Pfam" id="PF00196">
    <property type="entry name" value="GerE"/>
    <property type="match status" value="1"/>
</dbReference>
<feature type="modified residue" description="4-aspartylphosphate" evidence="4">
    <location>
        <position position="57"/>
    </location>
</feature>
<accession>A0A9X3AWB1</accession>
<dbReference type="Pfam" id="PF00072">
    <property type="entry name" value="Response_reg"/>
    <property type="match status" value="1"/>
</dbReference>
<dbReference type="SUPFAM" id="SSF52172">
    <property type="entry name" value="CheY-like"/>
    <property type="match status" value="1"/>
</dbReference>